<dbReference type="EMBL" id="MFHD01000024">
    <property type="protein sequence ID" value="OGF61892.1"/>
    <property type="molecule type" value="Genomic_DNA"/>
</dbReference>
<dbReference type="AlphaFoldDB" id="A0A1F5VEM3"/>
<proteinExistence type="predicted"/>
<gene>
    <name evidence="1" type="ORF">A2834_00210</name>
</gene>
<dbReference type="Proteomes" id="UP000179251">
    <property type="component" value="Unassembled WGS sequence"/>
</dbReference>
<evidence type="ECO:0000313" key="1">
    <source>
        <dbReference type="EMBL" id="OGF61892.1"/>
    </source>
</evidence>
<accession>A0A1F5VEM3</accession>
<reference evidence="1 2" key="1">
    <citation type="journal article" date="2016" name="Nat. Commun.">
        <title>Thousands of microbial genomes shed light on interconnected biogeochemical processes in an aquifer system.</title>
        <authorList>
            <person name="Anantharaman K."/>
            <person name="Brown C.T."/>
            <person name="Hug L.A."/>
            <person name="Sharon I."/>
            <person name="Castelle C.J."/>
            <person name="Probst A.J."/>
            <person name="Thomas B.C."/>
            <person name="Singh A."/>
            <person name="Wilkins M.J."/>
            <person name="Karaoz U."/>
            <person name="Brodie E.L."/>
            <person name="Williams K.H."/>
            <person name="Hubbard S.S."/>
            <person name="Banfield J.F."/>
        </authorList>
    </citation>
    <scope>NUCLEOTIDE SEQUENCE [LARGE SCALE GENOMIC DNA]</scope>
</reference>
<comment type="caution">
    <text evidence="1">The sequence shown here is derived from an EMBL/GenBank/DDBJ whole genome shotgun (WGS) entry which is preliminary data.</text>
</comment>
<dbReference type="STRING" id="1798325.A2834_00210"/>
<protein>
    <submittedName>
        <fullName evidence="1">Uncharacterized protein</fullName>
    </submittedName>
</protein>
<organism evidence="1 2">
    <name type="scientific">Candidatus Giovannonibacteria bacterium RIFCSPHIGHO2_01_FULL_45_23</name>
    <dbReference type="NCBI Taxonomy" id="1798325"/>
    <lineage>
        <taxon>Bacteria</taxon>
        <taxon>Candidatus Giovannoniibacteriota</taxon>
    </lineage>
</organism>
<name>A0A1F5VEM3_9BACT</name>
<evidence type="ECO:0000313" key="2">
    <source>
        <dbReference type="Proteomes" id="UP000179251"/>
    </source>
</evidence>
<sequence length="59" mass="6856">MFHVVDPITQRTLTGQFIDKLDKEIPELTDEIRHDIVNVFKKVISQKREMAYKPSEGGL</sequence>